<feature type="domain" description="Beta-lactamase-related" evidence="1">
    <location>
        <begin position="44"/>
        <end position="393"/>
    </location>
</feature>
<dbReference type="KEGG" id="loa:LOAG_10981"/>
<dbReference type="SUPFAM" id="SSF56601">
    <property type="entry name" value="beta-lactamase/transpeptidase-like"/>
    <property type="match status" value="1"/>
</dbReference>
<dbReference type="PANTHER" id="PTHR43319:SF4">
    <property type="entry name" value="BETA-LACTAMASE DOMAIN-CONTAINING PROTEIN 2"/>
    <property type="match status" value="1"/>
</dbReference>
<sequence length="419" mass="48588">MGVRGAVLAVVIGLIIGFFKTTRNDYKSNGMVQQIFQPIRETFDEILSREKEGLAFAAYKNDQLIVDLWGGYAERAAYREWDRDTMTVAFSSTKAVGALIIAILVSRGQLQYEDKIVKYWPEFGAQNKENITVQWILEHKAGLIVFDDELTIEQSHDHHYIAHIIEKTKPKWPAGTARGYHALTFGWLLDQIVRHCDPLKRGIAQFYRDEIQKYMDDKDFYLGLPRDEHYRVARIIQPTMFEFIYGMASTTKYYLLIWKCFLSFFRCEIYATSKYPSWLSFLDDEMPYNNPAVREVENVAVLGIGTARGLANVVSTIWKKNLISEEIWKRLSMPVEYANDRITYFKSYHGHGFLYKPHPIRPNKYVMFHPGHGSQNLIIDPFSKTVVVMMRNAIVWKRSALDESFALANNIIQITNMNS</sequence>
<dbReference type="GeneID" id="9948429"/>
<dbReference type="EMBL" id="JH712621">
    <property type="protein sequence ID" value="EFO17518.1"/>
    <property type="molecule type" value="Genomic_DNA"/>
</dbReference>
<accession>A0A1S0TPC9</accession>
<accession>A0A1I7VC75</accession>
<dbReference type="InParanoid" id="A0A1I7VC75"/>
<protein>
    <submittedName>
        <fullName evidence="2 4">Beta-lactamase</fullName>
    </submittedName>
</protein>
<dbReference type="WBParaSite" id="EN70_12193">
    <property type="protein sequence ID" value="EN70_12193"/>
    <property type="gene ID" value="EN70_12193"/>
</dbReference>
<evidence type="ECO:0000313" key="3">
    <source>
        <dbReference type="Proteomes" id="UP000095285"/>
    </source>
</evidence>
<organism evidence="3 4">
    <name type="scientific">Loa loa</name>
    <name type="common">Eye worm</name>
    <name type="synonym">Filaria loa</name>
    <dbReference type="NCBI Taxonomy" id="7209"/>
    <lineage>
        <taxon>Eukaryota</taxon>
        <taxon>Metazoa</taxon>
        <taxon>Ecdysozoa</taxon>
        <taxon>Nematoda</taxon>
        <taxon>Chromadorea</taxon>
        <taxon>Rhabditida</taxon>
        <taxon>Spirurina</taxon>
        <taxon>Spiruromorpha</taxon>
        <taxon>Filarioidea</taxon>
        <taxon>Onchocercidae</taxon>
        <taxon>Loa</taxon>
    </lineage>
</organism>
<dbReference type="Proteomes" id="UP000095285">
    <property type="component" value="Unassembled WGS sequence"/>
</dbReference>
<dbReference type="RefSeq" id="XP_003146552.1">
    <property type="nucleotide sequence ID" value="XM_003146504.1"/>
</dbReference>
<dbReference type="PANTHER" id="PTHR43319">
    <property type="entry name" value="BETA-LACTAMASE-RELATED"/>
    <property type="match status" value="1"/>
</dbReference>
<reference evidence="2 3" key="1">
    <citation type="submission" date="2012-04" db="EMBL/GenBank/DDBJ databases">
        <title>The Genome Sequence of Loa loa.</title>
        <authorList>
            <consortium name="The Broad Institute Genome Sequencing Platform"/>
            <consortium name="Broad Institute Genome Sequencing Center for Infectious Disease"/>
            <person name="Nutman T.B."/>
            <person name="Fink D.L."/>
            <person name="Russ C."/>
            <person name="Young S."/>
            <person name="Zeng Q."/>
            <person name="Gargeya S."/>
            <person name="Alvarado L."/>
            <person name="Berlin A."/>
            <person name="Chapman S.B."/>
            <person name="Chen Z."/>
            <person name="Freedman E."/>
            <person name="Gellesch M."/>
            <person name="Goldberg J."/>
            <person name="Griggs A."/>
            <person name="Gujja S."/>
            <person name="Heilman E.R."/>
            <person name="Heiman D."/>
            <person name="Howarth C."/>
            <person name="Mehta T."/>
            <person name="Neiman D."/>
            <person name="Pearson M."/>
            <person name="Roberts A."/>
            <person name="Saif S."/>
            <person name="Shea T."/>
            <person name="Shenoy N."/>
            <person name="Sisk P."/>
            <person name="Stolte C."/>
            <person name="Sykes S."/>
            <person name="White J."/>
            <person name="Yandava C."/>
            <person name="Haas B."/>
            <person name="Henn M.R."/>
            <person name="Nusbaum C."/>
            <person name="Birren B."/>
        </authorList>
    </citation>
    <scope>NUCLEOTIDE SEQUENCE [LARGE SCALE GENOMIC DNA]</scope>
</reference>
<dbReference type="OrthoDB" id="5946976at2759"/>
<evidence type="ECO:0000313" key="2">
    <source>
        <dbReference type="EMBL" id="EFO17518.1"/>
    </source>
</evidence>
<dbReference type="InterPro" id="IPR052907">
    <property type="entry name" value="Beta-lactamase/esterase"/>
</dbReference>
<dbReference type="eggNOG" id="ENOG502S2S4">
    <property type="taxonomic scope" value="Eukaryota"/>
</dbReference>
<dbReference type="CTD" id="9948429"/>
<proteinExistence type="predicted"/>
<name>A0A1I7VC75_LOALO</name>
<evidence type="ECO:0000259" key="1">
    <source>
        <dbReference type="Pfam" id="PF00144"/>
    </source>
</evidence>
<dbReference type="OMA" id="GWLLDQI"/>
<evidence type="ECO:0000313" key="4">
    <source>
        <dbReference type="WBParaSite" id="EN70_12193"/>
    </source>
</evidence>
<dbReference type="InterPro" id="IPR001466">
    <property type="entry name" value="Beta-lactam-related"/>
</dbReference>
<gene>
    <name evidence="2 4" type="ORF">LOAG_10981</name>
</gene>
<keyword evidence="3" id="KW-1185">Reference proteome</keyword>
<reference evidence="4" key="2">
    <citation type="submission" date="2016-11" db="UniProtKB">
        <authorList>
            <consortium name="WormBaseParasite"/>
        </authorList>
    </citation>
    <scope>IDENTIFICATION</scope>
</reference>
<dbReference type="Gene3D" id="3.40.710.10">
    <property type="entry name" value="DD-peptidase/beta-lactamase superfamily"/>
    <property type="match status" value="1"/>
</dbReference>
<dbReference type="InterPro" id="IPR012338">
    <property type="entry name" value="Beta-lactam/transpept-like"/>
</dbReference>
<dbReference type="STRING" id="7209.A0A1I7VC75"/>
<dbReference type="Pfam" id="PF00144">
    <property type="entry name" value="Beta-lactamase"/>
    <property type="match status" value="1"/>
</dbReference>
<dbReference type="AlphaFoldDB" id="A0A1I7VC75"/>